<organism evidence="6">
    <name type="scientific">uncultured Thermomicrobiales bacterium</name>
    <dbReference type="NCBI Taxonomy" id="1645740"/>
    <lineage>
        <taxon>Bacteria</taxon>
        <taxon>Pseudomonadati</taxon>
        <taxon>Thermomicrobiota</taxon>
        <taxon>Thermomicrobia</taxon>
        <taxon>Thermomicrobiales</taxon>
        <taxon>environmental samples</taxon>
    </lineage>
</organism>
<protein>
    <recommendedName>
        <fullName evidence="5">Luciferase-like domain-containing protein</fullName>
    </recommendedName>
</protein>
<keyword evidence="1" id="KW-0285">Flavoprotein</keyword>
<proteinExistence type="predicted"/>
<dbReference type="GO" id="GO:0046306">
    <property type="term" value="P:alkanesulfonate catabolic process"/>
    <property type="evidence" value="ECO:0007669"/>
    <property type="project" value="TreeGrafter"/>
</dbReference>
<dbReference type="SUPFAM" id="SSF51679">
    <property type="entry name" value="Bacterial luciferase-like"/>
    <property type="match status" value="1"/>
</dbReference>
<name>A0A6J4V3H6_9BACT</name>
<gene>
    <name evidence="6" type="ORF">AVDCRST_MAG59-3169</name>
</gene>
<dbReference type="GO" id="GO:0008726">
    <property type="term" value="F:alkanesulfonate monooxygenase activity"/>
    <property type="evidence" value="ECO:0007669"/>
    <property type="project" value="TreeGrafter"/>
</dbReference>
<reference evidence="6" key="1">
    <citation type="submission" date="2020-02" db="EMBL/GenBank/DDBJ databases">
        <authorList>
            <person name="Meier V. D."/>
        </authorList>
    </citation>
    <scope>NUCLEOTIDE SEQUENCE</scope>
    <source>
        <strain evidence="6">AVDCRST_MAG59</strain>
    </source>
</reference>
<keyword evidence="3" id="KW-0560">Oxidoreductase</keyword>
<evidence type="ECO:0000256" key="1">
    <source>
        <dbReference type="ARBA" id="ARBA00022630"/>
    </source>
</evidence>
<evidence type="ECO:0000259" key="5">
    <source>
        <dbReference type="Pfam" id="PF00296"/>
    </source>
</evidence>
<dbReference type="Pfam" id="PF00296">
    <property type="entry name" value="Bac_luciferase"/>
    <property type="match status" value="1"/>
</dbReference>
<evidence type="ECO:0000256" key="4">
    <source>
        <dbReference type="ARBA" id="ARBA00023033"/>
    </source>
</evidence>
<feature type="domain" description="Luciferase-like" evidence="5">
    <location>
        <begin position="30"/>
        <end position="238"/>
    </location>
</feature>
<dbReference type="PANTHER" id="PTHR42847:SF4">
    <property type="entry name" value="ALKANESULFONATE MONOOXYGENASE-RELATED"/>
    <property type="match status" value="1"/>
</dbReference>
<dbReference type="InterPro" id="IPR050172">
    <property type="entry name" value="SsuD_RutA_monooxygenase"/>
</dbReference>
<evidence type="ECO:0000256" key="3">
    <source>
        <dbReference type="ARBA" id="ARBA00023002"/>
    </source>
</evidence>
<evidence type="ECO:0000313" key="6">
    <source>
        <dbReference type="EMBL" id="CAA9567480.1"/>
    </source>
</evidence>
<dbReference type="AlphaFoldDB" id="A0A6J4V3H6"/>
<dbReference type="EMBL" id="CADCWF010000218">
    <property type="protein sequence ID" value="CAA9567480.1"/>
    <property type="molecule type" value="Genomic_DNA"/>
</dbReference>
<dbReference type="InterPro" id="IPR011251">
    <property type="entry name" value="Luciferase-like_dom"/>
</dbReference>
<keyword evidence="4" id="KW-0503">Monooxygenase</keyword>
<dbReference type="PANTHER" id="PTHR42847">
    <property type="entry name" value="ALKANESULFONATE MONOOXYGENASE"/>
    <property type="match status" value="1"/>
</dbReference>
<accession>A0A6J4V3H6</accession>
<sequence length="299" mass="33667">MSEPALTPTAEPRSSQEPLRFGIVRNQNLSLPELQRSWAFFEELGFDSIWHADHYQRPSVPEHPFLEGWTLLAHMATRTESARIGLLVTSNTFRDPALVAKQAVTVDHASGGRLELGIGTGWWEPEHRAYGLTFPEPKELVDRFEEALEVVMALLSGDTASYDGRFYHLKDAQFRPAPLQPKLPLTLGAHGPRMLRIVARFADRWNSYGTVDEIRERSARLDEACAAAGRDPGEILRSLYGWTLKLGADPWSSPAAFADIVGRYREAGIREFLMEAPHEHQFATTERIAREVIPGLRWG</sequence>
<evidence type="ECO:0000256" key="2">
    <source>
        <dbReference type="ARBA" id="ARBA00022643"/>
    </source>
</evidence>
<dbReference type="Gene3D" id="3.20.20.30">
    <property type="entry name" value="Luciferase-like domain"/>
    <property type="match status" value="1"/>
</dbReference>
<dbReference type="InterPro" id="IPR036661">
    <property type="entry name" value="Luciferase-like_sf"/>
</dbReference>
<keyword evidence="2" id="KW-0288">FMN</keyword>